<gene>
    <name evidence="1" type="ORF">Ljam_0482</name>
</gene>
<evidence type="ECO:0000313" key="2">
    <source>
        <dbReference type="Proteomes" id="UP000054715"/>
    </source>
</evidence>
<sequence length="174" mass="20200">MKKSHSTKPTPQEISAAVKTGMSACMSFYETIAKEIPWDVRCHSDYRDVNRETAEKSVIENVSRVLFRNSSRDGHLAVTTLNNKKEPKHFLLSNQELNERTAGCKYYKVNMGDVIVELTQMFVSTARTKYQDFILRGIDQRIEAVKEELRQQQKKLVEKFIVEDDDENNAYEMK</sequence>
<dbReference type="EMBL" id="LNYG01000008">
    <property type="protein sequence ID" value="KTD11288.1"/>
    <property type="molecule type" value="Genomic_DNA"/>
</dbReference>
<name>A0A0W0UTU2_9GAMM</name>
<comment type="caution">
    <text evidence="1">The sequence shown here is derived from an EMBL/GenBank/DDBJ whole genome shotgun (WGS) entry which is preliminary data.</text>
</comment>
<organism evidence="1 2">
    <name type="scientific">Legionella jamestowniensis</name>
    <dbReference type="NCBI Taxonomy" id="455"/>
    <lineage>
        <taxon>Bacteria</taxon>
        <taxon>Pseudomonadati</taxon>
        <taxon>Pseudomonadota</taxon>
        <taxon>Gammaproteobacteria</taxon>
        <taxon>Legionellales</taxon>
        <taxon>Legionellaceae</taxon>
        <taxon>Legionella</taxon>
    </lineage>
</organism>
<accession>A0A0W0UTU2</accession>
<dbReference type="AlphaFoldDB" id="A0A0W0UTU2"/>
<dbReference type="PATRIC" id="fig|455.5.peg.510"/>
<proteinExistence type="predicted"/>
<reference evidence="1 2" key="1">
    <citation type="submission" date="2015-11" db="EMBL/GenBank/DDBJ databases">
        <title>Genomic analysis of 38 Legionella species identifies large and diverse effector repertoires.</title>
        <authorList>
            <person name="Burstein D."/>
            <person name="Amaro F."/>
            <person name="Zusman T."/>
            <person name="Lifshitz Z."/>
            <person name="Cohen O."/>
            <person name="Gilbert J.A."/>
            <person name="Pupko T."/>
            <person name="Shuman H.A."/>
            <person name="Segal G."/>
        </authorList>
    </citation>
    <scope>NUCLEOTIDE SEQUENCE [LARGE SCALE GENOMIC DNA]</scope>
    <source>
        <strain evidence="1 2">JA-26-G1-E2</strain>
    </source>
</reference>
<evidence type="ECO:0000313" key="1">
    <source>
        <dbReference type="EMBL" id="KTD11288.1"/>
    </source>
</evidence>
<protein>
    <submittedName>
        <fullName evidence="1">Uncharacterized protein</fullName>
    </submittedName>
</protein>
<dbReference type="OrthoDB" id="5638816at2"/>
<dbReference type="RefSeq" id="WP_058448543.1">
    <property type="nucleotide sequence ID" value="NZ_CAAAJF010000004.1"/>
</dbReference>
<dbReference type="Proteomes" id="UP000054715">
    <property type="component" value="Unassembled WGS sequence"/>
</dbReference>